<dbReference type="GO" id="GO:0012505">
    <property type="term" value="C:endomembrane system"/>
    <property type="evidence" value="ECO:0007669"/>
    <property type="project" value="UniProtKB-SubCell"/>
</dbReference>
<evidence type="ECO:0000313" key="8">
    <source>
        <dbReference type="Ensembl" id="ENSPMGP00000026465.1"/>
    </source>
</evidence>
<keyword evidence="3 7" id="KW-0812">Transmembrane</keyword>
<comment type="similarity">
    <text evidence="2">Belongs to the tetraspanin (TM4SF) family.</text>
</comment>
<feature type="transmembrane region" description="Helical" evidence="7">
    <location>
        <begin position="108"/>
        <end position="129"/>
    </location>
</feature>
<reference evidence="8" key="1">
    <citation type="submission" date="2025-08" db="UniProtKB">
        <authorList>
            <consortium name="Ensembl"/>
        </authorList>
    </citation>
    <scope>IDENTIFICATION</scope>
</reference>
<evidence type="ECO:0000256" key="2">
    <source>
        <dbReference type="ARBA" id="ARBA00006840"/>
    </source>
</evidence>
<accession>A0A3B4BC20</accession>
<evidence type="ECO:0000256" key="5">
    <source>
        <dbReference type="ARBA" id="ARBA00023136"/>
    </source>
</evidence>
<proteinExistence type="inferred from homology"/>
<feature type="transmembrane region" description="Helical" evidence="7">
    <location>
        <begin position="12"/>
        <end position="34"/>
    </location>
</feature>
<sequence>MSCFTFVRLMMLLFNTFICLGGVTLLGMGIWVSVDGVWFLQALGPFSGGPQLDVGFFCAAVGAVLVLLGLLGACGAHGHSKILMVLSVVPQFFCVVLIVFIAEVAAALVVLFFSSFLCVCVQLSCCGFINYTDFEGSKFVAMTRGHFPQSCCWTQSAPCSAEEAQRSKVQGCFRQILQSLTEQANAVGGTAAGVGVLEMAAMVVSMYLYCHLDKMNT</sequence>
<evidence type="ECO:0000313" key="9">
    <source>
        <dbReference type="Proteomes" id="UP000261520"/>
    </source>
</evidence>
<evidence type="ECO:0008006" key="10">
    <source>
        <dbReference type="Google" id="ProtNLM"/>
    </source>
</evidence>
<dbReference type="PRINTS" id="PR00259">
    <property type="entry name" value="TMFOUR"/>
</dbReference>
<organism evidence="8 9">
    <name type="scientific">Periophthalmus magnuspinnatus</name>
    <dbReference type="NCBI Taxonomy" id="409849"/>
    <lineage>
        <taxon>Eukaryota</taxon>
        <taxon>Metazoa</taxon>
        <taxon>Chordata</taxon>
        <taxon>Craniata</taxon>
        <taxon>Vertebrata</taxon>
        <taxon>Euteleostomi</taxon>
        <taxon>Actinopterygii</taxon>
        <taxon>Neopterygii</taxon>
        <taxon>Teleostei</taxon>
        <taxon>Neoteleostei</taxon>
        <taxon>Acanthomorphata</taxon>
        <taxon>Gobiaria</taxon>
        <taxon>Gobiiformes</taxon>
        <taxon>Gobioidei</taxon>
        <taxon>Gobiidae</taxon>
        <taxon>Oxudercinae</taxon>
        <taxon>Periophthalmus</taxon>
    </lineage>
</organism>
<dbReference type="AlphaFoldDB" id="A0A3B4BC20"/>
<name>A0A3B4BC20_9GOBI</name>
<evidence type="ECO:0000256" key="1">
    <source>
        <dbReference type="ARBA" id="ARBA00004127"/>
    </source>
</evidence>
<protein>
    <recommendedName>
        <fullName evidence="10">Tetraspanin</fullName>
    </recommendedName>
</protein>
<keyword evidence="6" id="KW-0325">Glycoprotein</keyword>
<evidence type="ECO:0000256" key="6">
    <source>
        <dbReference type="ARBA" id="ARBA00023180"/>
    </source>
</evidence>
<dbReference type="GO" id="GO:0005886">
    <property type="term" value="C:plasma membrane"/>
    <property type="evidence" value="ECO:0007669"/>
    <property type="project" value="TreeGrafter"/>
</dbReference>
<dbReference type="PIRSF" id="PIRSF002419">
    <property type="entry name" value="Tetraspanin"/>
    <property type="match status" value="1"/>
</dbReference>
<feature type="transmembrane region" description="Helical" evidence="7">
    <location>
        <begin position="184"/>
        <end position="209"/>
    </location>
</feature>
<evidence type="ECO:0000256" key="3">
    <source>
        <dbReference type="ARBA" id="ARBA00022692"/>
    </source>
</evidence>
<dbReference type="PANTHER" id="PTHR19282:SF216">
    <property type="entry name" value="TETRASPANIN-1"/>
    <property type="match status" value="1"/>
</dbReference>
<dbReference type="InterPro" id="IPR018499">
    <property type="entry name" value="Tetraspanin/Peripherin"/>
</dbReference>
<dbReference type="Ensembl" id="ENSPMGT00000028183.1">
    <property type="protein sequence ID" value="ENSPMGP00000026465.1"/>
    <property type="gene ID" value="ENSPMGG00000021348.1"/>
</dbReference>
<feature type="transmembrane region" description="Helical" evidence="7">
    <location>
        <begin position="82"/>
        <end position="102"/>
    </location>
</feature>
<evidence type="ECO:0000256" key="4">
    <source>
        <dbReference type="ARBA" id="ARBA00022989"/>
    </source>
</evidence>
<keyword evidence="4 7" id="KW-1133">Transmembrane helix</keyword>
<dbReference type="STRING" id="409849.ENSPMGP00000026465"/>
<dbReference type="InterPro" id="IPR000301">
    <property type="entry name" value="Tetraspanin_animals"/>
</dbReference>
<evidence type="ECO:0000256" key="7">
    <source>
        <dbReference type="SAM" id="Phobius"/>
    </source>
</evidence>
<reference evidence="8" key="2">
    <citation type="submission" date="2025-09" db="UniProtKB">
        <authorList>
            <consortium name="Ensembl"/>
        </authorList>
    </citation>
    <scope>IDENTIFICATION</scope>
</reference>
<feature type="transmembrane region" description="Helical" evidence="7">
    <location>
        <begin position="54"/>
        <end position="75"/>
    </location>
</feature>
<keyword evidence="5 7" id="KW-0472">Membrane</keyword>
<dbReference type="PANTHER" id="PTHR19282">
    <property type="entry name" value="TETRASPANIN"/>
    <property type="match status" value="1"/>
</dbReference>
<comment type="subcellular location">
    <subcellularLocation>
        <location evidence="1">Endomembrane system</location>
        <topology evidence="1">Multi-pass membrane protein</topology>
    </subcellularLocation>
</comment>
<dbReference type="Proteomes" id="UP000261520">
    <property type="component" value="Unplaced"/>
</dbReference>
<keyword evidence="9" id="KW-1185">Reference proteome</keyword>
<dbReference type="Pfam" id="PF00335">
    <property type="entry name" value="Tetraspanin"/>
    <property type="match status" value="2"/>
</dbReference>